<dbReference type="SUPFAM" id="SSF54001">
    <property type="entry name" value="Cysteine proteinases"/>
    <property type="match status" value="1"/>
</dbReference>
<name>A0A0Z8PLV9_STRSU</name>
<organism evidence="2 3">
    <name type="scientific">Streptococcus suis</name>
    <dbReference type="NCBI Taxonomy" id="1307"/>
    <lineage>
        <taxon>Bacteria</taxon>
        <taxon>Bacillati</taxon>
        <taxon>Bacillota</taxon>
        <taxon>Bacilli</taxon>
        <taxon>Lactobacillales</taxon>
        <taxon>Streptococcaceae</taxon>
        <taxon>Streptococcus</taxon>
    </lineage>
</organism>
<proteinExistence type="predicted"/>
<dbReference type="Gene3D" id="3.90.1720.10">
    <property type="entry name" value="endopeptidase domain like (from Nostoc punctiforme)"/>
    <property type="match status" value="1"/>
</dbReference>
<dbReference type="InterPro" id="IPR024453">
    <property type="entry name" value="Peptidase_C92"/>
</dbReference>
<evidence type="ECO:0000313" key="2">
    <source>
        <dbReference type="EMBL" id="CYW48167.1"/>
    </source>
</evidence>
<evidence type="ECO:0000256" key="1">
    <source>
        <dbReference type="SAM" id="SignalP"/>
    </source>
</evidence>
<dbReference type="Proteomes" id="UP000069526">
    <property type="component" value="Unassembled WGS sequence"/>
</dbReference>
<dbReference type="EMBL" id="FIJK01000047">
    <property type="protein sequence ID" value="CYW48167.1"/>
    <property type="molecule type" value="Genomic_DNA"/>
</dbReference>
<keyword evidence="2" id="KW-0378">Hydrolase</keyword>
<evidence type="ECO:0000313" key="3">
    <source>
        <dbReference type="Proteomes" id="UP000069526"/>
    </source>
</evidence>
<sequence>MKKKLLLATAFLATLCLASTQIAHAEDLSAFSSSQEIVHDYDLFTEEQMAEWNVEVPKPIEADSKDYTRAPVGSWSTRTGVIVVSDATSSGVITHGHAGIMGTGNRHSYIIESNPADGVQAKHKTWPKANQVWQLEVRNTTLAQDRAAAQWAANQIGKPYNFNFYDVWRRDRFYCSQLVWAAYRDTVGSKADISLNDYGAAIHPFELRDHSNTAVIYRKK</sequence>
<dbReference type="InterPro" id="IPR038765">
    <property type="entry name" value="Papain-like_cys_pep_sf"/>
</dbReference>
<dbReference type="GO" id="GO:0016787">
    <property type="term" value="F:hydrolase activity"/>
    <property type="evidence" value="ECO:0007669"/>
    <property type="project" value="UniProtKB-KW"/>
</dbReference>
<gene>
    <name evidence="2" type="ORF">ERS132539_01731</name>
</gene>
<dbReference type="RefSeq" id="WP_044767522.1">
    <property type="nucleotide sequence ID" value="NZ_CEIH01000153.1"/>
</dbReference>
<dbReference type="AlphaFoldDB" id="A0A0Z8PLV9"/>
<accession>A0A0Z8PLV9</accession>
<dbReference type="Pfam" id="PF05708">
    <property type="entry name" value="Peptidase_C92"/>
    <property type="match status" value="1"/>
</dbReference>
<protein>
    <submittedName>
        <fullName evidence="2">Uncharacterized distant relative of cell wall-associated hydrolases</fullName>
    </submittedName>
</protein>
<feature type="signal peptide" evidence="1">
    <location>
        <begin position="1"/>
        <end position="25"/>
    </location>
</feature>
<reference evidence="2 3" key="1">
    <citation type="submission" date="2016-02" db="EMBL/GenBank/DDBJ databases">
        <authorList>
            <consortium name="Pathogen Informatics"/>
        </authorList>
    </citation>
    <scope>NUCLEOTIDE SEQUENCE [LARGE SCALE GENOMIC DNA]</scope>
    <source>
        <strain evidence="2 3">SS1013</strain>
    </source>
</reference>
<keyword evidence="1" id="KW-0732">Signal</keyword>
<feature type="chain" id="PRO_5007084936" evidence="1">
    <location>
        <begin position="26"/>
        <end position="220"/>
    </location>
</feature>